<gene>
    <name evidence="3" type="ORF">SAMN05444128_2269</name>
</gene>
<proteinExistence type="predicted"/>
<keyword evidence="2" id="KW-0732">Signal</keyword>
<evidence type="ECO:0000313" key="4">
    <source>
        <dbReference type="Proteomes" id="UP000187181"/>
    </source>
</evidence>
<organism evidence="3 4">
    <name type="scientific">Pontibacter indicus</name>
    <dbReference type="NCBI Taxonomy" id="1317125"/>
    <lineage>
        <taxon>Bacteria</taxon>
        <taxon>Pseudomonadati</taxon>
        <taxon>Bacteroidota</taxon>
        <taxon>Cytophagia</taxon>
        <taxon>Cytophagales</taxon>
        <taxon>Hymenobacteraceae</taxon>
        <taxon>Pontibacter</taxon>
    </lineage>
</organism>
<feature type="transmembrane region" description="Helical" evidence="1">
    <location>
        <begin position="73"/>
        <end position="91"/>
    </location>
</feature>
<dbReference type="RefSeq" id="WP_244554687.1">
    <property type="nucleotide sequence ID" value="NZ_FTPP01000002.1"/>
</dbReference>
<dbReference type="STRING" id="1317125.SAMN05444128_2269"/>
<sequence length="182" mass="20191">MKRKFLCLLPLLLLCLTANAQGNAAAAINLKQAETLKFGMLALGVWALINILVSSIKLTKSSRNKRYFFQMNIYWNIVNMIIAGGALYYILSVDAAARTLPETVAFHSWNLKLLYLSIGLDLAFLMLAAYLKERSLTSPRAEQYLGYGQSITLQALFLLALDVTLVVLLEGHAEQLLPLIQG</sequence>
<feature type="transmembrane region" description="Helical" evidence="1">
    <location>
        <begin position="36"/>
        <end position="53"/>
    </location>
</feature>
<feature type="transmembrane region" description="Helical" evidence="1">
    <location>
        <begin position="151"/>
        <end position="169"/>
    </location>
</feature>
<dbReference type="Proteomes" id="UP000187181">
    <property type="component" value="Unassembled WGS sequence"/>
</dbReference>
<feature type="transmembrane region" description="Helical" evidence="1">
    <location>
        <begin position="111"/>
        <end position="131"/>
    </location>
</feature>
<keyword evidence="1" id="KW-1133">Transmembrane helix</keyword>
<accession>A0A1R3XGB5</accession>
<dbReference type="InterPro" id="IPR054261">
    <property type="entry name" value="DUF6992"/>
</dbReference>
<evidence type="ECO:0000256" key="2">
    <source>
        <dbReference type="SAM" id="SignalP"/>
    </source>
</evidence>
<protein>
    <submittedName>
        <fullName evidence="3">Uncharacterized protein</fullName>
    </submittedName>
</protein>
<keyword evidence="4" id="KW-1185">Reference proteome</keyword>
<dbReference type="Pfam" id="PF22503">
    <property type="entry name" value="DUF6992"/>
    <property type="match status" value="1"/>
</dbReference>
<keyword evidence="1" id="KW-0472">Membrane</keyword>
<feature type="signal peptide" evidence="2">
    <location>
        <begin position="1"/>
        <end position="20"/>
    </location>
</feature>
<name>A0A1R3XGB5_9BACT</name>
<dbReference type="EMBL" id="FTPP01000002">
    <property type="protein sequence ID" value="SIT90343.1"/>
    <property type="molecule type" value="Genomic_DNA"/>
</dbReference>
<reference evidence="4" key="1">
    <citation type="submission" date="2017-01" db="EMBL/GenBank/DDBJ databases">
        <authorList>
            <person name="Varghese N."/>
            <person name="Submissions S."/>
        </authorList>
    </citation>
    <scope>NUCLEOTIDE SEQUENCE [LARGE SCALE GENOMIC DNA]</scope>
    <source>
        <strain evidence="4">LP100</strain>
    </source>
</reference>
<dbReference type="AlphaFoldDB" id="A0A1R3XGB5"/>
<evidence type="ECO:0000256" key="1">
    <source>
        <dbReference type="SAM" id="Phobius"/>
    </source>
</evidence>
<keyword evidence="1" id="KW-0812">Transmembrane</keyword>
<evidence type="ECO:0000313" key="3">
    <source>
        <dbReference type="EMBL" id="SIT90343.1"/>
    </source>
</evidence>
<feature type="chain" id="PRO_5012571306" evidence="2">
    <location>
        <begin position="21"/>
        <end position="182"/>
    </location>
</feature>